<dbReference type="SMART" id="SM00267">
    <property type="entry name" value="GGDEF"/>
    <property type="match status" value="1"/>
</dbReference>
<dbReference type="AlphaFoldDB" id="A0A6L9MWL4"/>
<evidence type="ECO:0000256" key="4">
    <source>
        <dbReference type="SAM" id="Phobius"/>
    </source>
</evidence>
<dbReference type="Pfam" id="PF00990">
    <property type="entry name" value="GGDEF"/>
    <property type="match status" value="1"/>
</dbReference>
<dbReference type="Pfam" id="PF07696">
    <property type="entry name" value="7TMR-DISMED2"/>
    <property type="match status" value="1"/>
</dbReference>
<feature type="transmembrane region" description="Helical" evidence="4">
    <location>
        <begin position="212"/>
        <end position="235"/>
    </location>
</feature>
<keyword evidence="7" id="KW-1185">Reference proteome</keyword>
<organism evidence="6 7">
    <name type="scientific">Alteromonas hispanica</name>
    <dbReference type="NCBI Taxonomy" id="315421"/>
    <lineage>
        <taxon>Bacteria</taxon>
        <taxon>Pseudomonadati</taxon>
        <taxon>Pseudomonadota</taxon>
        <taxon>Gammaproteobacteria</taxon>
        <taxon>Alteromonadales</taxon>
        <taxon>Alteromonadaceae</taxon>
        <taxon>Alteromonas/Salinimonas group</taxon>
        <taxon>Alteromonas</taxon>
    </lineage>
</organism>
<protein>
    <recommendedName>
        <fullName evidence="2">diguanylate cyclase</fullName>
        <ecNumber evidence="2">2.7.7.65</ecNumber>
    </recommendedName>
</protein>
<dbReference type="InterPro" id="IPR050469">
    <property type="entry name" value="Diguanylate_Cyclase"/>
</dbReference>
<accession>A0A6L9MWL4</accession>
<comment type="catalytic activity">
    <reaction evidence="3">
        <text>2 GTP = 3',3'-c-di-GMP + 2 diphosphate</text>
        <dbReference type="Rhea" id="RHEA:24898"/>
        <dbReference type="ChEBI" id="CHEBI:33019"/>
        <dbReference type="ChEBI" id="CHEBI:37565"/>
        <dbReference type="ChEBI" id="CHEBI:58805"/>
        <dbReference type="EC" id="2.7.7.65"/>
    </reaction>
</comment>
<comment type="caution">
    <text evidence="6">The sequence shown here is derived from an EMBL/GenBank/DDBJ whole genome shotgun (WGS) entry which is preliminary data.</text>
</comment>
<feature type="transmembrane region" description="Helical" evidence="4">
    <location>
        <begin position="365"/>
        <end position="387"/>
    </location>
</feature>
<evidence type="ECO:0000256" key="3">
    <source>
        <dbReference type="ARBA" id="ARBA00034247"/>
    </source>
</evidence>
<dbReference type="GO" id="GO:0043709">
    <property type="term" value="P:cell adhesion involved in single-species biofilm formation"/>
    <property type="evidence" value="ECO:0007669"/>
    <property type="project" value="TreeGrafter"/>
</dbReference>
<dbReference type="SUPFAM" id="SSF55073">
    <property type="entry name" value="Nucleotide cyclase"/>
    <property type="match status" value="1"/>
</dbReference>
<evidence type="ECO:0000256" key="2">
    <source>
        <dbReference type="ARBA" id="ARBA00012528"/>
    </source>
</evidence>
<evidence type="ECO:0000256" key="1">
    <source>
        <dbReference type="ARBA" id="ARBA00001946"/>
    </source>
</evidence>
<keyword evidence="4" id="KW-0812">Transmembrane</keyword>
<dbReference type="NCBIfam" id="TIGR00254">
    <property type="entry name" value="GGDEF"/>
    <property type="match status" value="1"/>
</dbReference>
<dbReference type="FunFam" id="3.30.70.270:FF:000001">
    <property type="entry name" value="Diguanylate cyclase domain protein"/>
    <property type="match status" value="1"/>
</dbReference>
<dbReference type="GO" id="GO:0052621">
    <property type="term" value="F:diguanylate cyclase activity"/>
    <property type="evidence" value="ECO:0007669"/>
    <property type="project" value="UniProtKB-EC"/>
</dbReference>
<feature type="domain" description="GGDEF" evidence="5">
    <location>
        <begin position="461"/>
        <end position="608"/>
    </location>
</feature>
<feature type="transmembrane region" description="Helical" evidence="4">
    <location>
        <begin position="334"/>
        <end position="356"/>
    </location>
</feature>
<dbReference type="GO" id="GO:0005886">
    <property type="term" value="C:plasma membrane"/>
    <property type="evidence" value="ECO:0007669"/>
    <property type="project" value="TreeGrafter"/>
</dbReference>
<feature type="transmembrane region" description="Helical" evidence="4">
    <location>
        <begin position="276"/>
        <end position="299"/>
    </location>
</feature>
<dbReference type="GO" id="GO:1902201">
    <property type="term" value="P:negative regulation of bacterial-type flagellum-dependent cell motility"/>
    <property type="evidence" value="ECO:0007669"/>
    <property type="project" value="TreeGrafter"/>
</dbReference>
<dbReference type="Gene3D" id="2.60.40.2380">
    <property type="match status" value="1"/>
</dbReference>
<gene>
    <name evidence="6" type="ORF">GTW09_14135</name>
</gene>
<keyword evidence="4" id="KW-0472">Membrane</keyword>
<feature type="transmembrane region" description="Helical" evidence="4">
    <location>
        <begin position="311"/>
        <end position="328"/>
    </location>
</feature>
<dbReference type="EC" id="2.7.7.65" evidence="2"/>
<dbReference type="Gene3D" id="3.30.70.270">
    <property type="match status" value="1"/>
</dbReference>
<dbReference type="InterPro" id="IPR043128">
    <property type="entry name" value="Rev_trsase/Diguanyl_cyclase"/>
</dbReference>
<reference evidence="6 7" key="1">
    <citation type="submission" date="2020-01" db="EMBL/GenBank/DDBJ databases">
        <title>Genomes of bacteria type strains.</title>
        <authorList>
            <person name="Chen J."/>
            <person name="Zhu S."/>
            <person name="Yang J."/>
        </authorList>
    </citation>
    <scope>NUCLEOTIDE SEQUENCE [LARGE SCALE GENOMIC DNA]</scope>
    <source>
        <strain evidence="6 7">LMG 22958</strain>
    </source>
</reference>
<dbReference type="EMBL" id="JAAAWP010000009">
    <property type="protein sequence ID" value="NDW22664.1"/>
    <property type="molecule type" value="Genomic_DNA"/>
</dbReference>
<dbReference type="InterPro" id="IPR029787">
    <property type="entry name" value="Nucleotide_cyclase"/>
</dbReference>
<comment type="cofactor">
    <cofactor evidence="1">
        <name>Mg(2+)</name>
        <dbReference type="ChEBI" id="CHEBI:18420"/>
    </cofactor>
</comment>
<dbReference type="Pfam" id="PF07695">
    <property type="entry name" value="7TMR-DISM_7TM"/>
    <property type="match status" value="1"/>
</dbReference>
<evidence type="ECO:0000313" key="7">
    <source>
        <dbReference type="Proteomes" id="UP000478837"/>
    </source>
</evidence>
<dbReference type="PANTHER" id="PTHR45138:SF9">
    <property type="entry name" value="DIGUANYLATE CYCLASE DGCM-RELATED"/>
    <property type="match status" value="1"/>
</dbReference>
<dbReference type="InterPro" id="IPR011623">
    <property type="entry name" value="7TMR_DISM_rcpt_extracell_dom1"/>
</dbReference>
<evidence type="ECO:0000259" key="5">
    <source>
        <dbReference type="PROSITE" id="PS50887"/>
    </source>
</evidence>
<proteinExistence type="predicted"/>
<sequence length="608" mass="68392">MLFIAWHSVAQENSSVSASHPVSKNDTLPLTSTSYTDRTLLNNRLFLYQSGNEITSAAQAIAAFKQGQFSQNTAGQVSFGFTNAVLWAVLPVNVNTVSNSQIGASLEISQAADTQNIDNKTSLKRVIEIDNAWLDKIDVFFIEGNEIVRREALGDTEHIERRVYNARMPTVSYAFSPGETFVVFRFVSQDPMTIPVYLSNEQAKKTVMLENAYFYGFLYGALLILLVYNLVLFVYLRERKYLLYSCYLFAFTAFNFTYTGHGYWWFWGAYPSVQQWLMPALMLCYITAGVTFTIEFLNTKKYLPSLFAKRKLIYSGLLLLALIMLIYGNQRFAILAQLVILTSLSLWMLLIGILCYRNGNTLAKFFVPAILLGTGGATVSSLATWGVVPYSQWAFRGIELGMFLEMSLLSVSLGFNFKEVYKARLSAEFTSRVDPLTNLYNRRAFSQLVYPLWELGVRKKQKLAVVLIDLDWFKQINDAFGHDAGDRVLELVAKTIKERVRSSDLVFRWGGEEFLLFLPDTSLQEATTLAETLRVAVEKETSGGIAKVTMSIGIASLAPYHQTAAENEESNLKSTDKTNEMSLHELIKSADNALYQAKQNGRNCVVAA</sequence>
<feature type="transmembrane region" description="Helical" evidence="4">
    <location>
        <begin position="393"/>
        <end position="415"/>
    </location>
</feature>
<dbReference type="Proteomes" id="UP000478837">
    <property type="component" value="Unassembled WGS sequence"/>
</dbReference>
<dbReference type="InterPro" id="IPR011622">
    <property type="entry name" value="7TMR_DISM_rcpt_extracell_dom2"/>
</dbReference>
<feature type="transmembrane region" description="Helical" evidence="4">
    <location>
        <begin position="242"/>
        <end position="264"/>
    </location>
</feature>
<evidence type="ECO:0000313" key="6">
    <source>
        <dbReference type="EMBL" id="NDW22664.1"/>
    </source>
</evidence>
<dbReference type="PANTHER" id="PTHR45138">
    <property type="entry name" value="REGULATORY COMPONENTS OF SENSORY TRANSDUCTION SYSTEM"/>
    <property type="match status" value="1"/>
</dbReference>
<dbReference type="PROSITE" id="PS50887">
    <property type="entry name" value="GGDEF"/>
    <property type="match status" value="1"/>
</dbReference>
<dbReference type="CDD" id="cd01949">
    <property type="entry name" value="GGDEF"/>
    <property type="match status" value="1"/>
</dbReference>
<keyword evidence="4" id="KW-1133">Transmembrane helix</keyword>
<name>A0A6L9MWL4_9ALTE</name>
<dbReference type="InterPro" id="IPR000160">
    <property type="entry name" value="GGDEF_dom"/>
</dbReference>